<evidence type="ECO:0000313" key="5">
    <source>
        <dbReference type="Proteomes" id="UP000000822"/>
    </source>
</evidence>
<evidence type="ECO:0000256" key="2">
    <source>
        <dbReference type="ARBA" id="ARBA00023287"/>
    </source>
</evidence>
<reference evidence="4 5" key="1">
    <citation type="journal article" date="2001" name="FEMS Microbiol. Lett.">
        <title>Oceanobacillus iheyensis gen. nov., sp. nov., a deep-sea extremely halotolerant and alkaliphilic species isolated from a depth of 1050 m on the Iheya Ridge.</title>
        <authorList>
            <person name="Lu J."/>
            <person name="Nogi Y."/>
            <person name="Takami H."/>
        </authorList>
    </citation>
    <scope>NUCLEOTIDE SEQUENCE [LARGE SCALE GENOMIC DNA]</scope>
    <source>
        <strain evidence="5">DSM 14371 / CIP 107618 / JCM 11309 / KCTC 3954 / HTE831</strain>
    </source>
</reference>
<keyword evidence="5" id="KW-1185">Reference proteome</keyword>
<protein>
    <submittedName>
        <fullName evidence="4">DNA transport machinery protein (Competence protein)</fullName>
    </submittedName>
</protein>
<dbReference type="NCBIfam" id="TIGR02532">
    <property type="entry name" value="IV_pilin_GFxxxE"/>
    <property type="match status" value="1"/>
</dbReference>
<dbReference type="HOGENOM" id="CLU_125331_0_1_9"/>
<dbReference type="PIRSF" id="PIRSF021292">
    <property type="entry name" value="Competence_ComGD"/>
    <property type="match status" value="1"/>
</dbReference>
<dbReference type="OrthoDB" id="1653576at2"/>
<dbReference type="eggNOG" id="COG4970">
    <property type="taxonomic scope" value="Bacteria"/>
</dbReference>
<dbReference type="STRING" id="221109.gene:10734151"/>
<dbReference type="SUPFAM" id="SSF54523">
    <property type="entry name" value="Pili subunits"/>
    <property type="match status" value="1"/>
</dbReference>
<proteinExistence type="predicted"/>
<dbReference type="GO" id="GO:0030420">
    <property type="term" value="P:establishment of competence for transformation"/>
    <property type="evidence" value="ECO:0007669"/>
    <property type="project" value="UniProtKB-KW"/>
</dbReference>
<comment type="subcellular location">
    <subcellularLocation>
        <location evidence="1">Cell surface</location>
    </subcellularLocation>
</comment>
<dbReference type="InterPro" id="IPR012902">
    <property type="entry name" value="N_methyl_site"/>
</dbReference>
<reference evidence="4 5" key="2">
    <citation type="journal article" date="2002" name="Nucleic Acids Res.">
        <title>Genome sequence of Oceanobacillus iheyensis isolated from the Iheya Ridge and its unexpected adaptive capabilities to extreme environments.</title>
        <authorList>
            <person name="Takami H."/>
            <person name="Takaki Y."/>
            <person name="Uchiyama I."/>
        </authorList>
    </citation>
    <scope>NUCLEOTIDE SEQUENCE [LARGE SCALE GENOMIC DNA]</scope>
    <source>
        <strain evidence="5">DSM 14371 / CIP 107618 / JCM 11309 / KCTC 3954 / HTE831</strain>
    </source>
</reference>
<dbReference type="GO" id="GO:0009986">
    <property type="term" value="C:cell surface"/>
    <property type="evidence" value="ECO:0007669"/>
    <property type="project" value="UniProtKB-SubCell"/>
</dbReference>
<name>Q8CXD6_OCEIH</name>
<dbReference type="KEGG" id="oih:OB1911"/>
<dbReference type="InterPro" id="IPR016785">
    <property type="entry name" value="ComGD"/>
</dbReference>
<keyword evidence="3" id="KW-0472">Membrane</keyword>
<evidence type="ECO:0000313" key="4">
    <source>
        <dbReference type="EMBL" id="BAC13867.1"/>
    </source>
</evidence>
<keyword evidence="3" id="KW-1133">Transmembrane helix</keyword>
<evidence type="ECO:0000256" key="1">
    <source>
        <dbReference type="ARBA" id="ARBA00004241"/>
    </source>
</evidence>
<organism evidence="4 5">
    <name type="scientific">Oceanobacillus iheyensis (strain DSM 14371 / CIP 107618 / JCM 11309 / KCTC 3954 / HTE831)</name>
    <dbReference type="NCBI Taxonomy" id="221109"/>
    <lineage>
        <taxon>Bacteria</taxon>
        <taxon>Bacillati</taxon>
        <taxon>Bacillota</taxon>
        <taxon>Bacilli</taxon>
        <taxon>Bacillales</taxon>
        <taxon>Bacillaceae</taxon>
        <taxon>Oceanobacillus</taxon>
    </lineage>
</organism>
<evidence type="ECO:0000256" key="3">
    <source>
        <dbReference type="SAM" id="Phobius"/>
    </source>
</evidence>
<dbReference type="Pfam" id="PF07963">
    <property type="entry name" value="N_methyl"/>
    <property type="match status" value="1"/>
</dbReference>
<dbReference type="AlphaFoldDB" id="Q8CXD6"/>
<dbReference type="RefSeq" id="WP_011066308.1">
    <property type="nucleotide sequence ID" value="NC_004193.1"/>
</dbReference>
<dbReference type="Proteomes" id="UP000000822">
    <property type="component" value="Chromosome"/>
</dbReference>
<keyword evidence="2" id="KW-0178">Competence</keyword>
<accession>Q8CXD6</accession>
<feature type="transmembrane region" description="Helical" evidence="3">
    <location>
        <begin position="6"/>
        <end position="27"/>
    </location>
</feature>
<dbReference type="EMBL" id="BA000028">
    <property type="protein sequence ID" value="BAC13867.1"/>
    <property type="molecule type" value="Genomic_DNA"/>
</dbReference>
<dbReference type="NCBIfam" id="NF040982">
    <property type="entry name" value="ComGD"/>
    <property type="match status" value="1"/>
</dbReference>
<gene>
    <name evidence="4" type="primary">comGD</name>
</gene>
<dbReference type="InterPro" id="IPR045584">
    <property type="entry name" value="Pilin-like"/>
</dbReference>
<keyword evidence="3" id="KW-0812">Transmembrane</keyword>
<sequence>MPPSKNGFTLIEVLFSLTILLIILSLFSPSQIKHLHQFKEKQFLELLEYDVLYIQLRARMYENERILIRFYEDEYRIIRGMNTNQIRPYPKGLSVTTFGRSEIYFNSNGTFIQPRTIRIYGASNSYRLTFPLGKGRFYIEEI</sequence>